<dbReference type="InterPro" id="IPR019874">
    <property type="entry name" value="RF_methyltr_PrmC"/>
</dbReference>
<dbReference type="EC" id="2.1.1.297" evidence="4"/>
<evidence type="ECO:0000256" key="1">
    <source>
        <dbReference type="ARBA" id="ARBA00022603"/>
    </source>
</evidence>
<feature type="domain" description="Release factor glutamine methyltransferase N-terminal" evidence="6">
    <location>
        <begin position="18"/>
        <end position="68"/>
    </location>
</feature>
<dbReference type="GO" id="GO:0003676">
    <property type="term" value="F:nucleic acid binding"/>
    <property type="evidence" value="ECO:0007669"/>
    <property type="project" value="InterPro"/>
</dbReference>
<dbReference type="HAMAP" id="MF_02126">
    <property type="entry name" value="RF_methyltr_PrmC"/>
    <property type="match status" value="1"/>
</dbReference>
<evidence type="ECO:0000313" key="7">
    <source>
        <dbReference type="EMBL" id="PFG16820.1"/>
    </source>
</evidence>
<keyword evidence="8" id="KW-1185">Reference proteome</keyword>
<keyword evidence="1 4" id="KW-0489">Methyltransferase</keyword>
<dbReference type="OrthoDB" id="9800643at2"/>
<comment type="caution">
    <text evidence="4">Lacks conserved residue(s) required for the propagation of feature annotation.</text>
</comment>
<dbReference type="Gene3D" id="3.40.50.150">
    <property type="entry name" value="Vaccinia Virus protein VP39"/>
    <property type="match status" value="1"/>
</dbReference>
<evidence type="ECO:0000256" key="3">
    <source>
        <dbReference type="ARBA" id="ARBA00022691"/>
    </source>
</evidence>
<dbReference type="InterPro" id="IPR029063">
    <property type="entry name" value="SAM-dependent_MTases_sf"/>
</dbReference>
<dbReference type="AlphaFoldDB" id="A0A2A9CT52"/>
<evidence type="ECO:0000256" key="2">
    <source>
        <dbReference type="ARBA" id="ARBA00022679"/>
    </source>
</evidence>
<feature type="binding site" evidence="4">
    <location>
        <position position="179"/>
    </location>
    <ligand>
        <name>S-adenosyl-L-methionine</name>
        <dbReference type="ChEBI" id="CHEBI:59789"/>
    </ligand>
</feature>
<name>A0A2A9CT52_9ACTN</name>
<dbReference type="PROSITE" id="PS00092">
    <property type="entry name" value="N6_MTASE"/>
    <property type="match status" value="1"/>
</dbReference>
<keyword evidence="3 4" id="KW-0949">S-adenosyl-L-methionine</keyword>
<dbReference type="Pfam" id="PF17827">
    <property type="entry name" value="PrmC_N"/>
    <property type="match status" value="1"/>
</dbReference>
<evidence type="ECO:0000259" key="6">
    <source>
        <dbReference type="Pfam" id="PF17827"/>
    </source>
</evidence>
<keyword evidence="2 4" id="KW-0808">Transferase</keyword>
<dbReference type="GO" id="GO:0102559">
    <property type="term" value="F:peptide chain release factor N(5)-glutamine methyltransferase activity"/>
    <property type="evidence" value="ECO:0007669"/>
    <property type="project" value="UniProtKB-EC"/>
</dbReference>
<comment type="caution">
    <text evidence="7">The sequence shown here is derived from an EMBL/GenBank/DDBJ whole genome shotgun (WGS) entry which is preliminary data.</text>
</comment>
<dbReference type="Proteomes" id="UP000226079">
    <property type="component" value="Unassembled WGS sequence"/>
</dbReference>
<comment type="similarity">
    <text evidence="4">Belongs to the protein N5-glutamine methyltransferase family. PrmC subfamily.</text>
</comment>
<sequence>MTGVGAVLASASARLGSPAEARTLLAHAAGVEPSRLILLGAVEPSVEADFARLVERRAAGEPLQYLTGVAWFRTISVQVAPGVFIPRPETEVMVGWALEQLAGRGPQPIVVELCAGSGAISAAIAAEHPGCRQYAVELSEDAYRMAQTNLAGTEVDLRLGDMADAFPELDGQVDLVIANPPYIPLQMWEHVAAEVRAHEPEIALFSGLDGLDALRVVAKVAGRLLRPGGAVCAEHAEVQGQAVQEVFVEAGSFVRVGDHRDLNDRPRFVTAIRAGNLAG</sequence>
<dbReference type="Gene3D" id="1.10.8.10">
    <property type="entry name" value="DNA helicase RuvA subunit, C-terminal domain"/>
    <property type="match status" value="1"/>
</dbReference>
<dbReference type="RefSeq" id="WP_098460321.1">
    <property type="nucleotide sequence ID" value="NZ_PDJC01000001.1"/>
</dbReference>
<feature type="binding site" evidence="4">
    <location>
        <position position="137"/>
    </location>
    <ligand>
        <name>S-adenosyl-L-methionine</name>
        <dbReference type="ChEBI" id="CHEBI:59789"/>
    </ligand>
</feature>
<evidence type="ECO:0000259" key="5">
    <source>
        <dbReference type="Pfam" id="PF13649"/>
    </source>
</evidence>
<comment type="catalytic activity">
    <reaction evidence="4">
        <text>L-glutaminyl-[peptide chain release factor] + S-adenosyl-L-methionine = N(5)-methyl-L-glutaminyl-[peptide chain release factor] + S-adenosyl-L-homocysteine + H(+)</text>
        <dbReference type="Rhea" id="RHEA:42896"/>
        <dbReference type="Rhea" id="RHEA-COMP:10271"/>
        <dbReference type="Rhea" id="RHEA-COMP:10272"/>
        <dbReference type="ChEBI" id="CHEBI:15378"/>
        <dbReference type="ChEBI" id="CHEBI:30011"/>
        <dbReference type="ChEBI" id="CHEBI:57856"/>
        <dbReference type="ChEBI" id="CHEBI:59789"/>
        <dbReference type="ChEBI" id="CHEBI:61891"/>
        <dbReference type="EC" id="2.1.1.297"/>
    </reaction>
</comment>
<dbReference type="GO" id="GO:0032259">
    <property type="term" value="P:methylation"/>
    <property type="evidence" value="ECO:0007669"/>
    <property type="project" value="UniProtKB-KW"/>
</dbReference>
<dbReference type="SUPFAM" id="SSF53335">
    <property type="entry name" value="S-adenosyl-L-methionine-dependent methyltransferases"/>
    <property type="match status" value="1"/>
</dbReference>
<organism evidence="7 8">
    <name type="scientific">Propionicimonas paludicola</name>
    <dbReference type="NCBI Taxonomy" id="185243"/>
    <lineage>
        <taxon>Bacteria</taxon>
        <taxon>Bacillati</taxon>
        <taxon>Actinomycetota</taxon>
        <taxon>Actinomycetes</taxon>
        <taxon>Propionibacteriales</taxon>
        <taxon>Nocardioidaceae</taxon>
        <taxon>Propionicimonas</taxon>
    </lineage>
</organism>
<proteinExistence type="inferred from homology"/>
<feature type="domain" description="Methyltransferase" evidence="5">
    <location>
        <begin position="110"/>
        <end position="196"/>
    </location>
</feature>
<evidence type="ECO:0000256" key="4">
    <source>
        <dbReference type="HAMAP-Rule" id="MF_02126"/>
    </source>
</evidence>
<dbReference type="InterPro" id="IPR004556">
    <property type="entry name" value="HemK-like"/>
</dbReference>
<protein>
    <recommendedName>
        <fullName evidence="4">Release factor glutamine methyltransferase</fullName>
        <shortName evidence="4">RF MTase</shortName>
        <ecNumber evidence="4">2.1.1.297</ecNumber>
    </recommendedName>
    <alternativeName>
        <fullName evidence="4">N5-glutamine methyltransferase PrmC</fullName>
    </alternativeName>
    <alternativeName>
        <fullName evidence="4">Protein-(glutamine-N5) MTase PrmC</fullName>
    </alternativeName>
    <alternativeName>
        <fullName evidence="4">Protein-glutamine N-methyltransferase PrmC</fullName>
    </alternativeName>
</protein>
<evidence type="ECO:0000313" key="8">
    <source>
        <dbReference type="Proteomes" id="UP000226079"/>
    </source>
</evidence>
<dbReference type="PANTHER" id="PTHR18895:SF74">
    <property type="entry name" value="MTRF1L RELEASE FACTOR GLUTAMINE METHYLTRANSFERASE"/>
    <property type="match status" value="1"/>
</dbReference>
<dbReference type="NCBIfam" id="TIGR00536">
    <property type="entry name" value="hemK_fam"/>
    <property type="match status" value="1"/>
</dbReference>
<dbReference type="NCBIfam" id="TIGR03534">
    <property type="entry name" value="RF_mod_PrmC"/>
    <property type="match status" value="1"/>
</dbReference>
<dbReference type="InterPro" id="IPR050320">
    <property type="entry name" value="N5-glutamine_MTase"/>
</dbReference>
<dbReference type="Pfam" id="PF13649">
    <property type="entry name" value="Methyltransf_25"/>
    <property type="match status" value="1"/>
</dbReference>
<dbReference type="PANTHER" id="PTHR18895">
    <property type="entry name" value="HEMK METHYLTRANSFERASE"/>
    <property type="match status" value="1"/>
</dbReference>
<dbReference type="InterPro" id="IPR041698">
    <property type="entry name" value="Methyltransf_25"/>
</dbReference>
<feature type="binding site" evidence="4">
    <location>
        <begin position="179"/>
        <end position="182"/>
    </location>
    <ligand>
        <name>substrate</name>
    </ligand>
</feature>
<comment type="function">
    <text evidence="4">Methylates the class 1 translation termination release factors RF1/PrfA and RF2/PrfB on the glutamine residue of the universally conserved GGQ motif.</text>
</comment>
<dbReference type="InterPro" id="IPR040758">
    <property type="entry name" value="PrmC_N"/>
</dbReference>
<dbReference type="InterPro" id="IPR002052">
    <property type="entry name" value="DNA_methylase_N6_adenine_CS"/>
</dbReference>
<gene>
    <name evidence="4" type="primary">prmC</name>
    <name evidence="7" type="ORF">ATK74_1373</name>
</gene>
<dbReference type="EMBL" id="PDJC01000001">
    <property type="protein sequence ID" value="PFG16820.1"/>
    <property type="molecule type" value="Genomic_DNA"/>
</dbReference>
<dbReference type="CDD" id="cd02440">
    <property type="entry name" value="AdoMet_MTases"/>
    <property type="match status" value="1"/>
</dbReference>
<accession>A0A2A9CT52</accession>
<reference evidence="7 8" key="1">
    <citation type="submission" date="2017-10" db="EMBL/GenBank/DDBJ databases">
        <title>Sequencing the genomes of 1000 actinobacteria strains.</title>
        <authorList>
            <person name="Klenk H.-P."/>
        </authorList>
    </citation>
    <scope>NUCLEOTIDE SEQUENCE [LARGE SCALE GENOMIC DNA]</scope>
    <source>
        <strain evidence="7 8">DSM 15597</strain>
    </source>
</reference>